<evidence type="ECO:0000313" key="4">
    <source>
        <dbReference type="Proteomes" id="UP000190286"/>
    </source>
</evidence>
<evidence type="ECO:0000256" key="2">
    <source>
        <dbReference type="HAMAP-Rule" id="MF_01103"/>
    </source>
</evidence>
<name>A0A1T4X0K9_9FIRM</name>
<keyword evidence="4" id="KW-1185">Reference proteome</keyword>
<evidence type="ECO:0000313" key="3">
    <source>
        <dbReference type="EMBL" id="SKA82625.1"/>
    </source>
</evidence>
<evidence type="ECO:0000256" key="1">
    <source>
        <dbReference type="ARBA" id="ARBA00022490"/>
    </source>
</evidence>
<reference evidence="3 4" key="1">
    <citation type="submission" date="2017-02" db="EMBL/GenBank/DDBJ databases">
        <authorList>
            <person name="Peterson S.W."/>
        </authorList>
    </citation>
    <scope>NUCLEOTIDE SEQUENCE [LARGE SCALE GENOMIC DNA]</scope>
    <source>
        <strain evidence="3 4">ATCC 27749</strain>
    </source>
</reference>
<dbReference type="Pfam" id="PF05979">
    <property type="entry name" value="DUF896"/>
    <property type="match status" value="1"/>
</dbReference>
<dbReference type="InterPro" id="IPR009242">
    <property type="entry name" value="DUF896"/>
</dbReference>
<dbReference type="PANTHER" id="PTHR37300:SF1">
    <property type="entry name" value="UPF0291 PROTEIN YNZC"/>
    <property type="match status" value="1"/>
</dbReference>
<dbReference type="RefSeq" id="WP_078784152.1">
    <property type="nucleotide sequence ID" value="NZ_CAJKTF010000006.1"/>
</dbReference>
<dbReference type="Proteomes" id="UP000190286">
    <property type="component" value="Unassembled WGS sequence"/>
</dbReference>
<dbReference type="Gene3D" id="1.10.287.540">
    <property type="entry name" value="Helix hairpin bin"/>
    <property type="match status" value="1"/>
</dbReference>
<dbReference type="SUPFAM" id="SSF158221">
    <property type="entry name" value="YnzC-like"/>
    <property type="match status" value="1"/>
</dbReference>
<sequence length="72" mass="8160">MEKSKIDRINALAKKAKAIGLTERETAERDALRKEYLADMRAAFKQQLDSTYVQTADGAKIPYAEYAKLSKH</sequence>
<dbReference type="AlphaFoldDB" id="A0A1T4X0K9"/>
<dbReference type="STRING" id="745368.SAMN02745178_01183"/>
<dbReference type="PANTHER" id="PTHR37300">
    <property type="entry name" value="UPF0291 PROTEIN CBO2609/CLC_2481"/>
    <property type="match status" value="1"/>
</dbReference>
<comment type="subcellular location">
    <subcellularLocation>
        <location evidence="2">Cytoplasm</location>
    </subcellularLocation>
</comment>
<keyword evidence="1 2" id="KW-0963">Cytoplasm</keyword>
<dbReference type="GO" id="GO:0005737">
    <property type="term" value="C:cytoplasm"/>
    <property type="evidence" value="ECO:0007669"/>
    <property type="project" value="UniProtKB-SubCell"/>
</dbReference>
<accession>A0A1T4X0K9</accession>
<dbReference type="OrthoDB" id="390105at2"/>
<organism evidence="3 4">
    <name type="scientific">Gemmiger formicilis</name>
    <dbReference type="NCBI Taxonomy" id="745368"/>
    <lineage>
        <taxon>Bacteria</taxon>
        <taxon>Bacillati</taxon>
        <taxon>Bacillota</taxon>
        <taxon>Clostridia</taxon>
        <taxon>Eubacteriales</taxon>
        <taxon>Gemmiger</taxon>
    </lineage>
</organism>
<dbReference type="GeneID" id="93337660"/>
<comment type="similarity">
    <text evidence="2">Belongs to the UPF0291 family.</text>
</comment>
<dbReference type="HAMAP" id="MF_01103">
    <property type="entry name" value="UPF0291"/>
    <property type="match status" value="1"/>
</dbReference>
<gene>
    <name evidence="3" type="ORF">SAMN02745178_01183</name>
</gene>
<proteinExistence type="inferred from homology"/>
<protein>
    <recommendedName>
        <fullName evidence="2">UPF0291 protein SAMN02745178_01183</fullName>
    </recommendedName>
</protein>
<dbReference type="EMBL" id="FUYF01000005">
    <property type="protein sequence ID" value="SKA82625.1"/>
    <property type="molecule type" value="Genomic_DNA"/>
</dbReference>